<dbReference type="GO" id="GO:0006412">
    <property type="term" value="P:translation"/>
    <property type="evidence" value="ECO:0007669"/>
    <property type="project" value="InterPro"/>
</dbReference>
<dbReference type="CDD" id="cd00353">
    <property type="entry name" value="Ribosomal_S15p_S13e"/>
    <property type="match status" value="1"/>
</dbReference>
<dbReference type="InterPro" id="IPR005290">
    <property type="entry name" value="Ribosomal_uS15_bac-type"/>
</dbReference>
<dbReference type="GO" id="GO:0005737">
    <property type="term" value="C:cytoplasm"/>
    <property type="evidence" value="ECO:0007669"/>
    <property type="project" value="UniProtKB-ARBA"/>
</dbReference>
<dbReference type="Pfam" id="PF00312">
    <property type="entry name" value="Ribosomal_S15"/>
    <property type="match status" value="1"/>
</dbReference>
<accession>A0A0A8LBS3</accession>
<dbReference type="OrthoDB" id="441444at2759"/>
<comment type="similarity">
    <text evidence="1 4">Belongs to the universal ribosomal protein uS15 family.</text>
</comment>
<evidence type="ECO:0000256" key="2">
    <source>
        <dbReference type="ARBA" id="ARBA00022980"/>
    </source>
</evidence>
<organism evidence="5 6">
    <name type="scientific">Kluyveromyces dobzhanskii CBS 2104</name>
    <dbReference type="NCBI Taxonomy" id="1427455"/>
    <lineage>
        <taxon>Eukaryota</taxon>
        <taxon>Fungi</taxon>
        <taxon>Dikarya</taxon>
        <taxon>Ascomycota</taxon>
        <taxon>Saccharomycotina</taxon>
        <taxon>Saccharomycetes</taxon>
        <taxon>Saccharomycetales</taxon>
        <taxon>Saccharomycetaceae</taxon>
        <taxon>Kluyveromyces</taxon>
    </lineage>
</organism>
<evidence type="ECO:0000256" key="1">
    <source>
        <dbReference type="ARBA" id="ARBA00008434"/>
    </source>
</evidence>
<evidence type="ECO:0000256" key="3">
    <source>
        <dbReference type="ARBA" id="ARBA00023274"/>
    </source>
</evidence>
<dbReference type="GO" id="GO:1990904">
    <property type="term" value="C:ribonucleoprotein complex"/>
    <property type="evidence" value="ECO:0007669"/>
    <property type="project" value="UniProtKB-KW"/>
</dbReference>
<dbReference type="NCBIfam" id="TIGR00952">
    <property type="entry name" value="S15_bact"/>
    <property type="match status" value="1"/>
</dbReference>
<keyword evidence="3 4" id="KW-0687">Ribonucleoprotein</keyword>
<dbReference type="Proteomes" id="UP000031516">
    <property type="component" value="Unassembled WGS sequence"/>
</dbReference>
<evidence type="ECO:0000313" key="5">
    <source>
        <dbReference type="EMBL" id="CDO96345.1"/>
    </source>
</evidence>
<evidence type="ECO:0000313" key="6">
    <source>
        <dbReference type="Proteomes" id="UP000031516"/>
    </source>
</evidence>
<dbReference type="InterPro" id="IPR000589">
    <property type="entry name" value="Ribosomal_uS15"/>
</dbReference>
<dbReference type="GO" id="GO:0003735">
    <property type="term" value="F:structural constituent of ribosome"/>
    <property type="evidence" value="ECO:0007669"/>
    <property type="project" value="InterPro"/>
</dbReference>
<protein>
    <submittedName>
        <fullName evidence="5">WGS project CCBQ000000000 data, contig 00058</fullName>
    </submittedName>
</protein>
<reference evidence="5 6" key="1">
    <citation type="submission" date="2014-03" db="EMBL/GenBank/DDBJ databases">
        <title>The genome of Kluyveromyces dobzhanskii.</title>
        <authorList>
            <person name="Nystedt B."/>
            <person name="Astrom S."/>
        </authorList>
    </citation>
    <scope>NUCLEOTIDE SEQUENCE [LARGE SCALE GENOMIC DNA]</scope>
    <source>
        <strain evidence="5 6">CBS 2104</strain>
    </source>
</reference>
<dbReference type="SMART" id="SM01387">
    <property type="entry name" value="Ribosomal_S15"/>
    <property type="match status" value="1"/>
</dbReference>
<sequence>MSSSIVPLLRAGFVRPLVRPFSSTSIIGSAKSVKFLKAQRRKQLNEAKQNKIKTSLDDVDPVLGRPNTPFIDRVMAELQEPHVLIPGFEYGEVEKLLVSVEETKKKQAAMTGLDFLLEEQSVKSLKSKNEAVLRIINMKNASNADALKMAVQLAREEFQRFPGDTGSSEVQAAVMTVRIHNLVKHVKENKKDFKNIRALRILVQQRQSILRYLKSDQPERYFWTIQKLGLTDNAAMSEFNMDRRYMQDYKFFGDVILIKDSNKVADAKRKAARKEKMFNSEQ</sequence>
<dbReference type="HAMAP" id="MF_01343_B">
    <property type="entry name" value="Ribosomal_uS15_B"/>
    <property type="match status" value="1"/>
</dbReference>
<dbReference type="Gene3D" id="1.10.287.10">
    <property type="entry name" value="S15/NS1, RNA-binding"/>
    <property type="match status" value="1"/>
</dbReference>
<dbReference type="PANTHER" id="PTHR23321:SF26">
    <property type="entry name" value="SMALL RIBOSOMAL SUBUNIT PROTEIN US15M"/>
    <property type="match status" value="1"/>
</dbReference>
<evidence type="ECO:0000256" key="4">
    <source>
        <dbReference type="RuleBase" id="RU003919"/>
    </source>
</evidence>
<keyword evidence="2 4" id="KW-0689">Ribosomal protein</keyword>
<name>A0A0A8LBS3_9SACH</name>
<dbReference type="EMBL" id="CCBQ010000047">
    <property type="protein sequence ID" value="CDO96345.1"/>
    <property type="molecule type" value="Genomic_DNA"/>
</dbReference>
<gene>
    <name evidence="5" type="ORF">KLDO_g4551</name>
</gene>
<comment type="caution">
    <text evidence="5">The sequence shown here is derived from an EMBL/GenBank/DDBJ whole genome shotgun (WGS) entry which is preliminary data.</text>
</comment>
<proteinExistence type="inferred from homology"/>
<dbReference type="SUPFAM" id="SSF47060">
    <property type="entry name" value="S15/NS1 RNA-binding domain"/>
    <property type="match status" value="1"/>
</dbReference>
<dbReference type="PANTHER" id="PTHR23321">
    <property type="entry name" value="RIBOSOMAL PROTEIN S15, BACTERIAL AND ORGANELLAR"/>
    <property type="match status" value="1"/>
</dbReference>
<dbReference type="InterPro" id="IPR009068">
    <property type="entry name" value="uS15_NS1_RNA-bd_sf"/>
</dbReference>
<dbReference type="AlphaFoldDB" id="A0A0A8LBS3"/>
<keyword evidence="6" id="KW-1185">Reference proteome</keyword>
<dbReference type="PROSITE" id="PS00362">
    <property type="entry name" value="RIBOSOMAL_S15"/>
    <property type="match status" value="1"/>
</dbReference>
<dbReference type="GO" id="GO:0005840">
    <property type="term" value="C:ribosome"/>
    <property type="evidence" value="ECO:0007669"/>
    <property type="project" value="UniProtKB-KW"/>
</dbReference>